<dbReference type="OrthoDB" id="651162at2"/>
<accession>A0A1K1STV7</accession>
<dbReference type="AlphaFoldDB" id="A0A1K1STV7"/>
<sequence length="88" mass="9363">MKRILLAALASSAFVTLARGQTLKDVTATGNTTPNLIQITGAVLPITLSGAGLELGYLNGTGFLTLYIIQQQKQMDAMEARLKAVEKQ</sequence>
<reference evidence="2 4" key="1">
    <citation type="submission" date="2016-11" db="EMBL/GenBank/DDBJ databases">
        <authorList>
            <person name="Jaros S."/>
            <person name="Januszkiewicz K."/>
            <person name="Wedrychowicz H."/>
        </authorList>
    </citation>
    <scope>NUCLEOTIDE SEQUENCE [LARGE SCALE GENOMIC DNA]</scope>
    <source>
        <strain evidence="2 4">DSM 784</strain>
    </source>
</reference>
<organism evidence="2 4">
    <name type="scientific">Chitinophaga sancti</name>
    <dbReference type="NCBI Taxonomy" id="1004"/>
    <lineage>
        <taxon>Bacteria</taxon>
        <taxon>Pseudomonadati</taxon>
        <taxon>Bacteroidota</taxon>
        <taxon>Chitinophagia</taxon>
        <taxon>Chitinophagales</taxon>
        <taxon>Chitinophagaceae</taxon>
        <taxon>Chitinophaga</taxon>
    </lineage>
</organism>
<gene>
    <name evidence="2" type="ORF">SAMN05661012_06109</name>
    <name evidence="3" type="ORF">SR876_19130</name>
</gene>
<evidence type="ECO:0000313" key="3">
    <source>
        <dbReference type="EMBL" id="WQG87036.1"/>
    </source>
</evidence>
<evidence type="ECO:0000256" key="1">
    <source>
        <dbReference type="SAM" id="SignalP"/>
    </source>
</evidence>
<keyword evidence="1" id="KW-0732">Signal</keyword>
<name>A0A1K1STV7_9BACT</name>
<keyword evidence="5" id="KW-1185">Reference proteome</keyword>
<dbReference type="STRING" id="1004.SAMN05661012_06109"/>
<feature type="signal peptide" evidence="1">
    <location>
        <begin position="1"/>
        <end position="20"/>
    </location>
</feature>
<evidence type="ECO:0000313" key="4">
    <source>
        <dbReference type="Proteomes" id="UP000183788"/>
    </source>
</evidence>
<dbReference type="RefSeq" id="WP_072365735.1">
    <property type="nucleotide sequence ID" value="NZ_CP139972.1"/>
</dbReference>
<dbReference type="Proteomes" id="UP000183788">
    <property type="component" value="Unassembled WGS sequence"/>
</dbReference>
<dbReference type="EMBL" id="FPIZ01000033">
    <property type="protein sequence ID" value="SFW87668.1"/>
    <property type="molecule type" value="Genomic_DNA"/>
</dbReference>
<proteinExistence type="predicted"/>
<evidence type="ECO:0000313" key="5">
    <source>
        <dbReference type="Proteomes" id="UP001326715"/>
    </source>
</evidence>
<dbReference type="EMBL" id="CP140154">
    <property type="protein sequence ID" value="WQG87036.1"/>
    <property type="molecule type" value="Genomic_DNA"/>
</dbReference>
<reference evidence="3 5" key="2">
    <citation type="submission" date="2023-11" db="EMBL/GenBank/DDBJ databases">
        <title>MicrobeMod: A computational toolkit for identifying prokaryotic methylation and restriction-modification with nanopore sequencing.</title>
        <authorList>
            <person name="Crits-Christoph A."/>
            <person name="Kang S.C."/>
            <person name="Lee H."/>
            <person name="Ostrov N."/>
        </authorList>
    </citation>
    <scope>NUCLEOTIDE SEQUENCE [LARGE SCALE GENOMIC DNA]</scope>
    <source>
        <strain evidence="3 5">ATCC 23090</strain>
    </source>
</reference>
<protein>
    <submittedName>
        <fullName evidence="2">Uncharacterized protein</fullName>
    </submittedName>
</protein>
<evidence type="ECO:0000313" key="2">
    <source>
        <dbReference type="EMBL" id="SFW87668.1"/>
    </source>
</evidence>
<dbReference type="Proteomes" id="UP001326715">
    <property type="component" value="Chromosome"/>
</dbReference>
<feature type="chain" id="PRO_5013312610" evidence="1">
    <location>
        <begin position="21"/>
        <end position="88"/>
    </location>
</feature>